<evidence type="ECO:0000313" key="1">
    <source>
        <dbReference type="EMBL" id="GAD05948.1"/>
    </source>
</evidence>
<comment type="caution">
    <text evidence="1">The sequence shown here is derived from an EMBL/GenBank/DDBJ whole genome shotgun (WGS) entry which is preliminary data.</text>
</comment>
<organism evidence="1 2">
    <name type="scientific">Porphyromonas crevioricanis JCM 15906</name>
    <dbReference type="NCBI Taxonomy" id="1305617"/>
    <lineage>
        <taxon>Bacteria</taxon>
        <taxon>Pseudomonadati</taxon>
        <taxon>Bacteroidota</taxon>
        <taxon>Bacteroidia</taxon>
        <taxon>Bacteroidales</taxon>
        <taxon>Porphyromonadaceae</taxon>
        <taxon>Porphyromonas</taxon>
    </lineage>
</organism>
<sequence length="59" mass="6997">MLFRTHAKVFKRLFLATKIDIFCKFLLTTKTEEMEKKRACIDKRICSSFLAHDGPPKHR</sequence>
<accession>T1CS50</accession>
<dbReference type="AlphaFoldDB" id="T1CS50"/>
<dbReference type="EMBL" id="BAOU01000046">
    <property type="protein sequence ID" value="GAD05948.1"/>
    <property type="molecule type" value="Genomic_DNA"/>
</dbReference>
<reference evidence="2" key="1">
    <citation type="journal article" date="2013" name="Genome">
        <title>Draft Genome Sequences of Porphyromonas crevioricanis JCM 15906T and Porphyromonas cansulci JCM 13913T Isolated from a Canine Oral Cavity.</title>
        <authorList>
            <person name="Sakamoto M."/>
            <person name="Tanaka N."/>
            <person name="Shiwa Y."/>
            <person name="Yoshikawa H."/>
            <person name="Ohkuma M."/>
        </authorList>
    </citation>
    <scope>NUCLEOTIDE SEQUENCE [LARGE SCALE GENOMIC DNA]</scope>
    <source>
        <strain evidence="2">JCM 15906</strain>
    </source>
</reference>
<dbReference type="Proteomes" id="UP000018031">
    <property type="component" value="Unassembled WGS sequence"/>
</dbReference>
<name>T1CS50_9PORP</name>
<evidence type="ECO:0000313" key="2">
    <source>
        <dbReference type="Proteomes" id="UP000018031"/>
    </source>
</evidence>
<gene>
    <name evidence="1" type="ORF">PORCRE_1662</name>
</gene>
<proteinExistence type="predicted"/>
<reference evidence="1 2" key="2">
    <citation type="journal article" date="2013" name="Genome Announc.">
        <title>Draft Genome Sequences of Porphyromonas crevioricanis JCM 15906T and Porphyromonas cansulci JCM 13913T Isolated from a Canine Oral Cavity.</title>
        <authorList>
            <person name="Sakamoto M."/>
            <person name="Tanaka N."/>
            <person name="Shiwa Y."/>
            <person name="Yoshikawa H."/>
            <person name="Ohkuma M."/>
        </authorList>
    </citation>
    <scope>NUCLEOTIDE SEQUENCE [LARGE SCALE GENOMIC DNA]</scope>
    <source>
        <strain evidence="1 2">JCM 15906</strain>
    </source>
</reference>
<protein>
    <submittedName>
        <fullName evidence="1">Uncharacterized protein</fullName>
    </submittedName>
</protein>